<evidence type="ECO:0000313" key="16">
    <source>
        <dbReference type="Proteomes" id="UP000037931"/>
    </source>
</evidence>
<dbReference type="RefSeq" id="WP_054063970.1">
    <property type="nucleotide sequence ID" value="NZ_JAQMZR010000001.1"/>
</dbReference>
<reference evidence="15 16" key="1">
    <citation type="journal article" date="2015" name="PLoS ONE">
        <title>Rice-Infecting Pseudomonas Genomes Are Highly Accessorized and Harbor Multiple Putative Virulence Mechanisms to Cause Sheath Brown Rot.</title>
        <authorList>
            <person name="Quibod I.L."/>
            <person name="Grande G."/>
            <person name="Oreiro E.G."/>
            <person name="Borja F.N."/>
            <person name="Dossa G.S."/>
            <person name="Mauleon R."/>
            <person name="Cruz C.V."/>
            <person name="Oliva R."/>
        </authorList>
    </citation>
    <scope>NUCLEOTIDE SEQUENCE [LARGE SCALE GENOMIC DNA]</scope>
    <source>
        <strain evidence="15 16">IRRI 6609</strain>
    </source>
</reference>
<evidence type="ECO:0000313" key="15">
    <source>
        <dbReference type="EMBL" id="KPA88445.1"/>
    </source>
</evidence>
<evidence type="ECO:0000256" key="7">
    <source>
        <dbReference type="ARBA" id="ARBA00022692"/>
    </source>
</evidence>
<dbReference type="AlphaFoldDB" id="A0A0N0E240"/>
<dbReference type="Proteomes" id="UP000037931">
    <property type="component" value="Unassembled WGS sequence"/>
</dbReference>
<feature type="transmembrane region" description="Helical" evidence="13">
    <location>
        <begin position="302"/>
        <end position="320"/>
    </location>
</feature>
<keyword evidence="8" id="KW-0547">Nucleotide-binding</keyword>
<accession>A0A0N0E240</accession>
<dbReference type="GO" id="GO:0005524">
    <property type="term" value="F:ATP binding"/>
    <property type="evidence" value="ECO:0007669"/>
    <property type="project" value="UniProtKB-KW"/>
</dbReference>
<comment type="catalytic activity">
    <reaction evidence="1">
        <text>ATP + protein L-histidine = ADP + protein N-phospho-L-histidine.</text>
        <dbReference type="EC" id="2.7.13.3"/>
    </reaction>
</comment>
<dbReference type="Gene3D" id="1.10.287.130">
    <property type="match status" value="1"/>
</dbReference>
<dbReference type="PROSITE" id="PS50109">
    <property type="entry name" value="HIS_KIN"/>
    <property type="match status" value="1"/>
</dbReference>
<evidence type="ECO:0000256" key="6">
    <source>
        <dbReference type="ARBA" id="ARBA00022679"/>
    </source>
</evidence>
<sequence length="588" mass="65508">MPPIPRSLRLLLHTLLILAGTVLAAGWAMHRATQQALLDDAVRGRGQLALYANSLHTLIERYRAMPAVIALDPELRQALNGPLTAQQQDALNRKLERMNGAARSSTLQLLDRNGLSVAASNWRLPSSYVGHYYGFRPYFNQTRSEGSGHFYAVGVTSGIPGYFLSSAVLNDNGEFIGAMVVKLEFPEIEREWGKGSDILLVSDARDIVFISNQPAWRYRLLRPLSDNDRSEIGRTRQYDKQPLSTIEHQTLRVFDSHSYLSRVATPDGSADLLWESLPLDTENWTLHLLRKPQLAAEERRNAGLAGAGLWLTLVFLVLFLSQRWRLARLRQRSRAELERLVEERTRDLRTAQDGLVQSAKLAALGQMSAALAHEINQPLTAQRMQLATLRLLLDHGRLDAAREALAPLEQMLTRMAALTGHLKTYARQSPSGLREPLDLAGVVDQALHLLDPRLREDNVSIALHLTRPARVRGDAIRLEQVLINLLRNALDAMRDKPLKRLEIRIEADQQLWLLTVADSGGGIAEEHLAKVFDPFFTTKPVGEGLGLGLAVSYAIVHEQGGRLSVVNRHDGACFTLALPIAVEVREPC</sequence>
<evidence type="ECO:0000256" key="3">
    <source>
        <dbReference type="ARBA" id="ARBA00012438"/>
    </source>
</evidence>
<dbReference type="PATRIC" id="fig|50340.43.peg.2108"/>
<comment type="caution">
    <text evidence="15">The sequence shown here is derived from an EMBL/GenBank/DDBJ whole genome shotgun (WGS) entry which is preliminary data.</text>
</comment>
<evidence type="ECO:0000256" key="13">
    <source>
        <dbReference type="SAM" id="Phobius"/>
    </source>
</evidence>
<dbReference type="PIRSF" id="PIRSF036431">
    <property type="entry name" value="STHK_DctB"/>
    <property type="match status" value="1"/>
</dbReference>
<evidence type="ECO:0000256" key="1">
    <source>
        <dbReference type="ARBA" id="ARBA00000085"/>
    </source>
</evidence>
<dbReference type="InterPro" id="IPR036097">
    <property type="entry name" value="HisK_dim/P_sf"/>
</dbReference>
<dbReference type="STRING" id="50340.PF66_04808"/>
<dbReference type="SUPFAM" id="SSF47384">
    <property type="entry name" value="Homodimeric domain of signal transducing histidine kinase"/>
    <property type="match status" value="1"/>
</dbReference>
<dbReference type="CDD" id="cd00082">
    <property type="entry name" value="HisKA"/>
    <property type="match status" value="1"/>
</dbReference>
<dbReference type="Pfam" id="PF02518">
    <property type="entry name" value="HATPase_c"/>
    <property type="match status" value="1"/>
</dbReference>
<evidence type="ECO:0000256" key="11">
    <source>
        <dbReference type="ARBA" id="ARBA00022989"/>
    </source>
</evidence>
<dbReference type="SUPFAM" id="SSF55874">
    <property type="entry name" value="ATPase domain of HSP90 chaperone/DNA topoisomerase II/histidine kinase"/>
    <property type="match status" value="1"/>
</dbReference>
<dbReference type="PANTHER" id="PTHR43065">
    <property type="entry name" value="SENSOR HISTIDINE KINASE"/>
    <property type="match status" value="1"/>
</dbReference>
<dbReference type="InterPro" id="IPR003661">
    <property type="entry name" value="HisK_dim/P_dom"/>
</dbReference>
<organism evidence="15 16">
    <name type="scientific">Pseudomonas asplenii</name>
    <dbReference type="NCBI Taxonomy" id="53407"/>
    <lineage>
        <taxon>Bacteria</taxon>
        <taxon>Pseudomonadati</taxon>
        <taxon>Pseudomonadota</taxon>
        <taxon>Gammaproteobacteria</taxon>
        <taxon>Pseudomonadales</taxon>
        <taxon>Pseudomonadaceae</taxon>
        <taxon>Pseudomonas</taxon>
    </lineage>
</organism>
<dbReference type="SUPFAM" id="SSF103190">
    <property type="entry name" value="Sensory domain-like"/>
    <property type="match status" value="1"/>
</dbReference>
<dbReference type="PRINTS" id="PR00344">
    <property type="entry name" value="BCTRLSENSOR"/>
</dbReference>
<dbReference type="PANTHER" id="PTHR43065:SF46">
    <property type="entry name" value="C4-DICARBOXYLATE TRANSPORT SENSOR PROTEIN DCTB"/>
    <property type="match status" value="1"/>
</dbReference>
<dbReference type="EMBL" id="JSYZ01000019">
    <property type="protein sequence ID" value="KPA88445.1"/>
    <property type="molecule type" value="Genomic_DNA"/>
</dbReference>
<dbReference type="OrthoDB" id="9772100at2"/>
<keyword evidence="10" id="KW-0067">ATP-binding</keyword>
<keyword evidence="4" id="KW-1003">Cell membrane</keyword>
<dbReference type="InterPro" id="IPR004358">
    <property type="entry name" value="Sig_transdc_His_kin-like_C"/>
</dbReference>
<dbReference type="InterPro" id="IPR003594">
    <property type="entry name" value="HATPase_dom"/>
</dbReference>
<comment type="subcellular location">
    <subcellularLocation>
        <location evidence="2">Cell membrane</location>
        <topology evidence="2">Multi-pass membrane protein</topology>
    </subcellularLocation>
</comment>
<protein>
    <recommendedName>
        <fullName evidence="3">histidine kinase</fullName>
        <ecNumber evidence="3">2.7.13.3</ecNumber>
    </recommendedName>
</protein>
<dbReference type="GO" id="GO:0005886">
    <property type="term" value="C:plasma membrane"/>
    <property type="evidence" value="ECO:0007669"/>
    <property type="project" value="UniProtKB-SubCell"/>
</dbReference>
<evidence type="ECO:0000256" key="9">
    <source>
        <dbReference type="ARBA" id="ARBA00022777"/>
    </source>
</evidence>
<dbReference type="Gene3D" id="6.10.250.3020">
    <property type="match status" value="1"/>
</dbReference>
<keyword evidence="7 13" id="KW-0812">Transmembrane</keyword>
<dbReference type="SMART" id="SM00388">
    <property type="entry name" value="HisKA"/>
    <property type="match status" value="1"/>
</dbReference>
<dbReference type="InterPro" id="IPR036890">
    <property type="entry name" value="HATPase_C_sf"/>
</dbReference>
<keyword evidence="13" id="KW-0472">Membrane</keyword>
<name>A0A0N0E240_9PSED</name>
<dbReference type="InterPro" id="IPR005467">
    <property type="entry name" value="His_kinase_dom"/>
</dbReference>
<keyword evidence="6 15" id="KW-0808">Transferase</keyword>
<evidence type="ECO:0000256" key="5">
    <source>
        <dbReference type="ARBA" id="ARBA00022553"/>
    </source>
</evidence>
<keyword evidence="16" id="KW-1185">Reference proteome</keyword>
<proteinExistence type="predicted"/>
<keyword evidence="9 15" id="KW-0418">Kinase</keyword>
<dbReference type="InterPro" id="IPR029151">
    <property type="entry name" value="Sensor-like_sf"/>
</dbReference>
<keyword evidence="11 13" id="KW-1133">Transmembrane helix</keyword>
<dbReference type="Gene3D" id="3.30.565.10">
    <property type="entry name" value="Histidine kinase-like ATPase, C-terminal domain"/>
    <property type="match status" value="1"/>
</dbReference>
<feature type="domain" description="Histidine kinase" evidence="14">
    <location>
        <begin position="370"/>
        <end position="582"/>
    </location>
</feature>
<evidence type="ECO:0000259" key="14">
    <source>
        <dbReference type="PROSITE" id="PS50109"/>
    </source>
</evidence>
<keyword evidence="12" id="KW-0902">Two-component regulatory system</keyword>
<evidence type="ECO:0000256" key="4">
    <source>
        <dbReference type="ARBA" id="ARBA00022475"/>
    </source>
</evidence>
<dbReference type="Gene3D" id="3.30.450.20">
    <property type="entry name" value="PAS domain"/>
    <property type="match status" value="2"/>
</dbReference>
<evidence type="ECO:0000256" key="2">
    <source>
        <dbReference type="ARBA" id="ARBA00004651"/>
    </source>
</evidence>
<evidence type="ECO:0000256" key="8">
    <source>
        <dbReference type="ARBA" id="ARBA00022741"/>
    </source>
</evidence>
<evidence type="ECO:0000256" key="12">
    <source>
        <dbReference type="ARBA" id="ARBA00023012"/>
    </source>
</evidence>
<dbReference type="GO" id="GO:0000155">
    <property type="term" value="F:phosphorelay sensor kinase activity"/>
    <property type="evidence" value="ECO:0007669"/>
    <property type="project" value="InterPro"/>
</dbReference>
<dbReference type="InterPro" id="IPR017055">
    <property type="entry name" value="Sig_transdc_His_kinase_DctB"/>
</dbReference>
<evidence type="ECO:0000256" key="10">
    <source>
        <dbReference type="ARBA" id="ARBA00022840"/>
    </source>
</evidence>
<dbReference type="SMART" id="SM00387">
    <property type="entry name" value="HATPase_c"/>
    <property type="match status" value="1"/>
</dbReference>
<keyword evidence="5" id="KW-0597">Phosphoprotein</keyword>
<dbReference type="EC" id="2.7.13.3" evidence="3"/>
<gene>
    <name evidence="15" type="ORF">PF66_04808</name>
</gene>